<dbReference type="PRINTS" id="PR00125">
    <property type="entry name" value="ATPASEDELTA"/>
</dbReference>
<dbReference type="RefSeq" id="WP_016354079.1">
    <property type="nucleotide sequence ID" value="NC_021291.1"/>
</dbReference>
<evidence type="ECO:0000256" key="8">
    <source>
        <dbReference type="HAMAP-Rule" id="MF_01416"/>
    </source>
</evidence>
<keyword evidence="7 8" id="KW-0066">ATP synthesis</keyword>
<dbReference type="GO" id="GO:0016787">
    <property type="term" value="F:hydrolase activity"/>
    <property type="evidence" value="ECO:0007669"/>
    <property type="project" value="UniProtKB-KW"/>
</dbReference>
<evidence type="ECO:0000313" key="9">
    <source>
        <dbReference type="EMBL" id="AGM41772.1"/>
    </source>
</evidence>
<proteinExistence type="inferred from homology"/>
<keyword evidence="4 8" id="KW-0406">Ion transport</keyword>
<keyword evidence="6 8" id="KW-0139">CF(1)</keyword>
<comment type="function">
    <text evidence="8">This protein is part of the stalk that links CF(0) to CF(1). It either transmits conformational changes from CF(0) to CF(1) or is implicated in proton conduction.</text>
</comment>
<dbReference type="eggNOG" id="COG0712">
    <property type="taxonomic scope" value="Bacteria"/>
</dbReference>
<evidence type="ECO:0000313" key="10">
    <source>
        <dbReference type="Proteomes" id="UP000017881"/>
    </source>
</evidence>
<reference evidence="9 10" key="1">
    <citation type="journal article" date="2013" name="Genome Announc.">
        <title>Draft Genome of Spiribacter salinus M19-40, an Abundant Gammaproteobacterium in Aquatic Hypersaline Environments.</title>
        <authorList>
            <person name="Leon M.J."/>
            <person name="Ghai R."/>
            <person name="Fernandez A.B."/>
            <person name="Sanchez-Porro C."/>
            <person name="Rodriguez-Valera F."/>
            <person name="Ventosa A."/>
        </authorList>
    </citation>
    <scope>NUCLEOTIDE SEQUENCE [LARGE SCALE GENOMIC DNA]</scope>
    <source>
        <strain evidence="9">M19-40</strain>
    </source>
</reference>
<dbReference type="HAMAP" id="MF_01416">
    <property type="entry name" value="ATP_synth_delta_bact"/>
    <property type="match status" value="1"/>
</dbReference>
<dbReference type="PANTHER" id="PTHR11910">
    <property type="entry name" value="ATP SYNTHASE DELTA CHAIN"/>
    <property type="match status" value="1"/>
</dbReference>
<evidence type="ECO:0000256" key="7">
    <source>
        <dbReference type="ARBA" id="ARBA00023310"/>
    </source>
</evidence>
<dbReference type="Pfam" id="PF00213">
    <property type="entry name" value="OSCP"/>
    <property type="match status" value="1"/>
</dbReference>
<protein>
    <recommendedName>
        <fullName evidence="8">ATP synthase subunit delta</fullName>
    </recommendedName>
    <alternativeName>
        <fullName evidence="8">ATP synthase F(1) sector subunit delta</fullName>
    </alternativeName>
    <alternativeName>
        <fullName evidence="8">F-type ATPase subunit delta</fullName>
        <shortName evidence="8">F-ATPase subunit delta</shortName>
    </alternativeName>
</protein>
<dbReference type="OrthoDB" id="9816221at2"/>
<evidence type="ECO:0000256" key="2">
    <source>
        <dbReference type="ARBA" id="ARBA00022448"/>
    </source>
</evidence>
<accession>R4VMY5</accession>
<dbReference type="PATRIC" id="fig|1260251.3.peg.1698"/>
<evidence type="ECO:0000256" key="3">
    <source>
        <dbReference type="ARBA" id="ARBA00022781"/>
    </source>
</evidence>
<sequence length="178" mass="19424">MAQSITIARPYAEAAFELARESNDLAGWAQGLTLAAAVVGNEQVDLVLRSPRVSDEDKAALIIEICGDDLNPTLANMIRLLVDRDRILQLPEMARQFDDLRATHERTLDAQLVTAQPIDDAVRDRLAKALSTRLDRTVRLASEIDETLIGGAIVRAGDLIIDGSVRGRLTRLTGALSR</sequence>
<evidence type="ECO:0000256" key="4">
    <source>
        <dbReference type="ARBA" id="ARBA00023065"/>
    </source>
</evidence>
<comment type="function">
    <text evidence="8">F(1)F(0) ATP synthase produces ATP from ADP in the presence of a proton or sodium gradient. F-type ATPases consist of two structural domains, F(1) containing the extramembraneous catalytic core and F(0) containing the membrane proton channel, linked together by a central stalk and a peripheral stalk. During catalysis, ATP synthesis in the catalytic domain of F(1) is coupled via a rotary mechanism of the central stalk subunits to proton translocation.</text>
</comment>
<organism evidence="9 10">
    <name type="scientific">Spiribacter salinus M19-40</name>
    <dbReference type="NCBI Taxonomy" id="1260251"/>
    <lineage>
        <taxon>Bacteria</taxon>
        <taxon>Pseudomonadati</taxon>
        <taxon>Pseudomonadota</taxon>
        <taxon>Gammaproteobacteria</taxon>
        <taxon>Chromatiales</taxon>
        <taxon>Ectothiorhodospiraceae</taxon>
        <taxon>Spiribacter</taxon>
    </lineage>
</organism>
<keyword evidence="9" id="KW-0378">Hydrolase</keyword>
<evidence type="ECO:0000256" key="5">
    <source>
        <dbReference type="ARBA" id="ARBA00023136"/>
    </source>
</evidence>
<keyword evidence="8" id="KW-1003">Cell membrane</keyword>
<gene>
    <name evidence="8" type="primary">atpH</name>
    <name evidence="9" type="ORF">SPISAL_08390</name>
</gene>
<dbReference type="InterPro" id="IPR026015">
    <property type="entry name" value="ATP_synth_OSCP/delta_N_sf"/>
</dbReference>
<dbReference type="GO" id="GO:0005886">
    <property type="term" value="C:plasma membrane"/>
    <property type="evidence" value="ECO:0007669"/>
    <property type="project" value="UniProtKB-SubCell"/>
</dbReference>
<dbReference type="AlphaFoldDB" id="R4VMY5"/>
<dbReference type="HOGENOM" id="CLU_085114_3_0_6"/>
<dbReference type="NCBIfam" id="NF004402">
    <property type="entry name" value="PRK05758.2-2"/>
    <property type="match status" value="1"/>
</dbReference>
<dbReference type="KEGG" id="ssal:SPISAL_08390"/>
<dbReference type="SUPFAM" id="SSF47928">
    <property type="entry name" value="N-terminal domain of the delta subunit of the F1F0-ATP synthase"/>
    <property type="match status" value="1"/>
</dbReference>
<evidence type="ECO:0000256" key="6">
    <source>
        <dbReference type="ARBA" id="ARBA00023196"/>
    </source>
</evidence>
<comment type="similarity">
    <text evidence="8">Belongs to the ATPase delta chain family.</text>
</comment>
<keyword evidence="3 8" id="KW-0375">Hydrogen ion transport</keyword>
<dbReference type="GO" id="GO:0046933">
    <property type="term" value="F:proton-transporting ATP synthase activity, rotational mechanism"/>
    <property type="evidence" value="ECO:0007669"/>
    <property type="project" value="UniProtKB-UniRule"/>
</dbReference>
<keyword evidence="2 8" id="KW-0813">Transport</keyword>
<name>R4VMY5_9GAMM</name>
<dbReference type="GO" id="GO:0045259">
    <property type="term" value="C:proton-transporting ATP synthase complex"/>
    <property type="evidence" value="ECO:0007669"/>
    <property type="project" value="UniProtKB-KW"/>
</dbReference>
<dbReference type="PROSITE" id="PS00389">
    <property type="entry name" value="ATPASE_DELTA"/>
    <property type="match status" value="1"/>
</dbReference>
<dbReference type="InterPro" id="IPR000711">
    <property type="entry name" value="ATPase_OSCP/dsu"/>
</dbReference>
<dbReference type="Gene3D" id="1.10.520.20">
    <property type="entry name" value="N-terminal domain of the delta subunit of the F1F0-ATP synthase"/>
    <property type="match status" value="1"/>
</dbReference>
<dbReference type="NCBIfam" id="TIGR01145">
    <property type="entry name" value="ATP_synt_delta"/>
    <property type="match status" value="1"/>
</dbReference>
<evidence type="ECO:0000256" key="1">
    <source>
        <dbReference type="ARBA" id="ARBA00004370"/>
    </source>
</evidence>
<dbReference type="EMBL" id="CP005963">
    <property type="protein sequence ID" value="AGM41772.1"/>
    <property type="molecule type" value="Genomic_DNA"/>
</dbReference>
<dbReference type="Proteomes" id="UP000017881">
    <property type="component" value="Chromosome"/>
</dbReference>
<comment type="subcellular location">
    <subcellularLocation>
        <location evidence="8">Cell membrane</location>
        <topology evidence="8">Peripheral membrane protein</topology>
    </subcellularLocation>
    <subcellularLocation>
        <location evidence="1">Membrane</location>
    </subcellularLocation>
</comment>
<dbReference type="InterPro" id="IPR020781">
    <property type="entry name" value="ATPase_OSCP/d_CS"/>
</dbReference>
<keyword evidence="10" id="KW-1185">Reference proteome</keyword>
<keyword evidence="5 8" id="KW-0472">Membrane</keyword>